<gene>
    <name evidence="2" type="ORF">SAMN05444005_10792</name>
</gene>
<dbReference type="Pfam" id="PF14028">
    <property type="entry name" value="Lant_dehydr_C"/>
    <property type="match status" value="1"/>
</dbReference>
<protein>
    <submittedName>
        <fullName evidence="2">Thiopeptide-type bacteriocin biosynthesis domain-containing protein</fullName>
    </submittedName>
</protein>
<accession>A0A1H9DKR8</accession>
<name>A0A1H9DKR8_9FLAO</name>
<dbReference type="OrthoDB" id="1273722at2"/>
<dbReference type="InterPro" id="IPR023809">
    <property type="entry name" value="Thiopep_bacteriocin_synth_dom"/>
</dbReference>
<sequence>MERVFSLGSEWIYFKIYTGYKTADLILIEYLKEKIDILIEENHIKKWFFIRYFDTDSHLRLRFQVHNPESVYVICKELNPIFQDVLNKNYCWKIQNDTYLREVERYGLTTIEDSETLFYFDSKMMLEYLSFKNSFENEATQLFFSFLSINSFLNAFSLPFSEKLILLNEMQLAFKQEFNATKVLKSQLDKHYRGLENDIVKVLNYEAQEEFQFLYAIIEEKSENSKPVANAIKEKLKINLFSFLSSHIHMMINRQFTSRQREYEVLIYDHLYRYYKMCFYRNDTFKLNNVKPNTETIK</sequence>
<dbReference type="Proteomes" id="UP000198648">
    <property type="component" value="Unassembled WGS sequence"/>
</dbReference>
<proteinExistence type="predicted"/>
<evidence type="ECO:0000313" key="3">
    <source>
        <dbReference type="Proteomes" id="UP000198648"/>
    </source>
</evidence>
<feature type="domain" description="Thiopeptide-type bacteriocin biosynthesis" evidence="1">
    <location>
        <begin position="11"/>
        <end position="275"/>
    </location>
</feature>
<dbReference type="EMBL" id="FOEI01000007">
    <property type="protein sequence ID" value="SEQ13907.1"/>
    <property type="molecule type" value="Genomic_DNA"/>
</dbReference>
<evidence type="ECO:0000259" key="1">
    <source>
        <dbReference type="Pfam" id="PF14028"/>
    </source>
</evidence>
<dbReference type="NCBIfam" id="TIGR03891">
    <property type="entry name" value="thiopep_ocin"/>
    <property type="match status" value="1"/>
</dbReference>
<reference evidence="2 3" key="1">
    <citation type="submission" date="2016-10" db="EMBL/GenBank/DDBJ databases">
        <authorList>
            <person name="de Groot N.N."/>
        </authorList>
    </citation>
    <scope>NUCLEOTIDE SEQUENCE [LARGE SCALE GENOMIC DNA]</scope>
    <source>
        <strain evidence="2 3">DSM 27078</strain>
    </source>
</reference>
<evidence type="ECO:0000313" key="2">
    <source>
        <dbReference type="EMBL" id="SEQ13907.1"/>
    </source>
</evidence>
<dbReference type="AlphaFoldDB" id="A0A1H9DKR8"/>
<dbReference type="STRING" id="1299341.SAMN05444005_10792"/>
<organism evidence="2 3">
    <name type="scientific">Flavobacterium urocaniciphilum</name>
    <dbReference type="NCBI Taxonomy" id="1299341"/>
    <lineage>
        <taxon>Bacteria</taxon>
        <taxon>Pseudomonadati</taxon>
        <taxon>Bacteroidota</taxon>
        <taxon>Flavobacteriia</taxon>
        <taxon>Flavobacteriales</taxon>
        <taxon>Flavobacteriaceae</taxon>
        <taxon>Flavobacterium</taxon>
    </lineage>
</organism>
<dbReference type="RefSeq" id="WP_091469471.1">
    <property type="nucleotide sequence ID" value="NZ_FOEI01000007.1"/>
</dbReference>
<keyword evidence="3" id="KW-1185">Reference proteome</keyword>